<sequence length="63" mass="7246">MLNEVIDHDTPVNNHERKDEMVTACCIATFPYLPAGAVAARYLAYTTKHHKLIKYNSHSRFKN</sequence>
<evidence type="ECO:0000256" key="1">
    <source>
        <dbReference type="SAM" id="Phobius"/>
    </source>
</evidence>
<dbReference type="AlphaFoldDB" id="A0A0P1ATM9"/>
<accession>A0A0P1ATM9</accession>
<keyword evidence="1" id="KW-0812">Transmembrane</keyword>
<feature type="transmembrane region" description="Helical" evidence="1">
    <location>
        <begin position="21"/>
        <end position="44"/>
    </location>
</feature>
<dbReference type="Proteomes" id="UP000054928">
    <property type="component" value="Unassembled WGS sequence"/>
</dbReference>
<dbReference type="GeneID" id="36409581"/>
<name>A0A0P1ATM9_PLAHL</name>
<proteinExistence type="predicted"/>
<organism evidence="2 3">
    <name type="scientific">Plasmopara halstedii</name>
    <name type="common">Downy mildew of sunflower</name>
    <dbReference type="NCBI Taxonomy" id="4781"/>
    <lineage>
        <taxon>Eukaryota</taxon>
        <taxon>Sar</taxon>
        <taxon>Stramenopiles</taxon>
        <taxon>Oomycota</taxon>
        <taxon>Peronosporomycetes</taxon>
        <taxon>Peronosporales</taxon>
        <taxon>Peronosporaceae</taxon>
        <taxon>Plasmopara</taxon>
    </lineage>
</organism>
<keyword evidence="3" id="KW-1185">Reference proteome</keyword>
<dbReference type="EMBL" id="CCYD01001336">
    <property type="protein sequence ID" value="CEG44860.1"/>
    <property type="molecule type" value="Genomic_DNA"/>
</dbReference>
<dbReference type="RefSeq" id="XP_024581229.1">
    <property type="nucleotide sequence ID" value="XM_024731008.2"/>
</dbReference>
<reference evidence="3" key="1">
    <citation type="submission" date="2014-09" db="EMBL/GenBank/DDBJ databases">
        <authorList>
            <person name="Sharma Rahul"/>
            <person name="Thines Marco"/>
        </authorList>
    </citation>
    <scope>NUCLEOTIDE SEQUENCE [LARGE SCALE GENOMIC DNA]</scope>
</reference>
<evidence type="ECO:0000313" key="2">
    <source>
        <dbReference type="EMBL" id="CEG44860.1"/>
    </source>
</evidence>
<keyword evidence="1" id="KW-0472">Membrane</keyword>
<protein>
    <submittedName>
        <fullName evidence="2">Uncharacterized protein</fullName>
    </submittedName>
</protein>
<keyword evidence="1" id="KW-1133">Transmembrane helix</keyword>
<evidence type="ECO:0000313" key="3">
    <source>
        <dbReference type="Proteomes" id="UP000054928"/>
    </source>
</evidence>